<feature type="region of interest" description="Disordered" evidence="1">
    <location>
        <begin position="221"/>
        <end position="244"/>
    </location>
</feature>
<reference evidence="5" key="1">
    <citation type="submission" date="2022-11" db="UniProtKB">
        <authorList>
            <consortium name="WormBaseParasite"/>
        </authorList>
    </citation>
    <scope>IDENTIFICATION</scope>
</reference>
<evidence type="ECO:0000256" key="1">
    <source>
        <dbReference type="SAM" id="MobiDB-lite"/>
    </source>
</evidence>
<dbReference type="AlphaFoldDB" id="A0A914HEP6"/>
<dbReference type="InterPro" id="IPR029153">
    <property type="entry name" value="CPG4"/>
</dbReference>
<evidence type="ECO:0000259" key="3">
    <source>
        <dbReference type="Pfam" id="PF15481"/>
    </source>
</evidence>
<organism evidence="4 5">
    <name type="scientific">Globodera rostochiensis</name>
    <name type="common">Golden nematode worm</name>
    <name type="synonym">Heterodera rostochiensis</name>
    <dbReference type="NCBI Taxonomy" id="31243"/>
    <lineage>
        <taxon>Eukaryota</taxon>
        <taxon>Metazoa</taxon>
        <taxon>Ecdysozoa</taxon>
        <taxon>Nematoda</taxon>
        <taxon>Chromadorea</taxon>
        <taxon>Rhabditida</taxon>
        <taxon>Tylenchina</taxon>
        <taxon>Tylenchomorpha</taxon>
        <taxon>Tylenchoidea</taxon>
        <taxon>Heteroderidae</taxon>
        <taxon>Heteroderinae</taxon>
        <taxon>Globodera</taxon>
    </lineage>
</organism>
<name>A0A914HEP6_GLORO</name>
<sequence>MFVPLIRSPFCLFFFINFFTFSRGAPLRIKVPEVHHLKGYRSPLDEGIAPPDSDYFTSAENKPAGGGLEPDFPEEGMEGLLLPSTGGRQTAMQSGNNFDRFKGVCRNYNETVDCMDKLEGERCSNQETFHVFTSGIRYMCIEQRKAFDAVIECMDAQSAEVEKECEEVCHVKERLAHWAVQSGIMDNFMQGALSSLANGETVAAKLFGRGEGIGTFMGLQHRQSGKRTMRTNSNGAKKSSTETAEKGIKDVAATKYRGEKLRLTPDFLRAAVQDGCELMRCQLICYRVKFDAKCGGSAGALLSEAFVRPISQAQEFLTYGHIAPFMGAFLPHQCDFMVKKEVLNEFRIPPELDDALHRKYNLQKGEEDGPSVSPVAEIPNNNGAGNVDENVEQTLLNVSEADPGDRTKVSHVVGTARITKIN</sequence>
<feature type="signal peptide" evidence="2">
    <location>
        <begin position="1"/>
        <end position="24"/>
    </location>
</feature>
<dbReference type="Proteomes" id="UP000887572">
    <property type="component" value="Unplaced"/>
</dbReference>
<keyword evidence="4" id="KW-1185">Reference proteome</keyword>
<dbReference type="PANTHER" id="PTHR37442">
    <property type="entry name" value="F18A1.7 PROTEIN-RELATED"/>
    <property type="match status" value="1"/>
</dbReference>
<dbReference type="InterPro" id="IPR053123">
    <property type="entry name" value="CPG4-like"/>
</dbReference>
<dbReference type="Pfam" id="PF15481">
    <property type="entry name" value="CPG4"/>
    <property type="match status" value="1"/>
</dbReference>
<feature type="region of interest" description="Disordered" evidence="1">
    <location>
        <begin position="364"/>
        <end position="387"/>
    </location>
</feature>
<keyword evidence="2" id="KW-0732">Signal</keyword>
<protein>
    <submittedName>
        <fullName evidence="5">Chondroitin proteoglycan 4 domain-containing protein</fullName>
    </submittedName>
</protein>
<accession>A0A914HEP6</accession>
<proteinExistence type="predicted"/>
<dbReference type="WBParaSite" id="Gr19_v10_g1593.t1">
    <property type="protein sequence ID" value="Gr19_v10_g1593.t1"/>
    <property type="gene ID" value="Gr19_v10_g1593"/>
</dbReference>
<dbReference type="PANTHER" id="PTHR37442:SF2">
    <property type="entry name" value="CHONDROITIN PROTEOGLYCAN 4"/>
    <property type="match status" value="1"/>
</dbReference>
<evidence type="ECO:0000313" key="4">
    <source>
        <dbReference type="Proteomes" id="UP000887572"/>
    </source>
</evidence>
<feature type="domain" description="Chondroitin proteoglycan 4" evidence="3">
    <location>
        <begin position="91"/>
        <end position="170"/>
    </location>
</feature>
<feature type="chain" id="PRO_5037862387" evidence="2">
    <location>
        <begin position="25"/>
        <end position="422"/>
    </location>
</feature>
<evidence type="ECO:0000256" key="2">
    <source>
        <dbReference type="SAM" id="SignalP"/>
    </source>
</evidence>
<evidence type="ECO:0000313" key="5">
    <source>
        <dbReference type="WBParaSite" id="Gr19_v10_g1593.t1"/>
    </source>
</evidence>